<reference evidence="6 7" key="1">
    <citation type="journal article" date="2008" name="Nature">
        <title>The genome of Laccaria bicolor provides insights into mycorrhizal symbiosis.</title>
        <authorList>
            <person name="Martin F."/>
            <person name="Aerts A."/>
            <person name="Ahren D."/>
            <person name="Brun A."/>
            <person name="Danchin E.G.J."/>
            <person name="Duchaussoy F."/>
            <person name="Gibon J."/>
            <person name="Kohler A."/>
            <person name="Lindquist E."/>
            <person name="Pereda V."/>
            <person name="Salamov A."/>
            <person name="Shapiro H.J."/>
            <person name="Wuyts J."/>
            <person name="Blaudez D."/>
            <person name="Buee M."/>
            <person name="Brokstein P."/>
            <person name="Canbaeck B."/>
            <person name="Cohen D."/>
            <person name="Courty P.E."/>
            <person name="Coutinho P.M."/>
            <person name="Delaruelle C."/>
            <person name="Detter J.C."/>
            <person name="Deveau A."/>
            <person name="DiFazio S."/>
            <person name="Duplessis S."/>
            <person name="Fraissinet-Tachet L."/>
            <person name="Lucic E."/>
            <person name="Frey-Klett P."/>
            <person name="Fourrey C."/>
            <person name="Feussner I."/>
            <person name="Gay G."/>
            <person name="Grimwood J."/>
            <person name="Hoegger P.J."/>
            <person name="Jain P."/>
            <person name="Kilaru S."/>
            <person name="Labbe J."/>
            <person name="Lin Y.C."/>
            <person name="Legue V."/>
            <person name="Le Tacon F."/>
            <person name="Marmeisse R."/>
            <person name="Melayah D."/>
            <person name="Montanini B."/>
            <person name="Muratet M."/>
            <person name="Nehls U."/>
            <person name="Niculita-Hirzel H."/>
            <person name="Oudot-Le Secq M.P."/>
            <person name="Peter M."/>
            <person name="Quesneville H."/>
            <person name="Rajashekar B."/>
            <person name="Reich M."/>
            <person name="Rouhier N."/>
            <person name="Schmutz J."/>
            <person name="Yin T."/>
            <person name="Chalot M."/>
            <person name="Henrissat B."/>
            <person name="Kuees U."/>
            <person name="Lucas S."/>
            <person name="Van de Peer Y."/>
            <person name="Podila G.K."/>
            <person name="Polle A."/>
            <person name="Pukkila P.J."/>
            <person name="Richardson P.M."/>
            <person name="Rouze P."/>
            <person name="Sanders I.R."/>
            <person name="Stajich J.E."/>
            <person name="Tunlid A."/>
            <person name="Tuskan G."/>
            <person name="Grigoriev I.V."/>
        </authorList>
    </citation>
    <scope>NUCLEOTIDE SEQUENCE [LARGE SCALE GENOMIC DNA]</scope>
    <source>
        <strain evidence="7">S238N-H82 / ATCC MYA-4686</strain>
    </source>
</reference>
<dbReference type="RefSeq" id="XP_001882848.1">
    <property type="nucleotide sequence ID" value="XM_001882813.1"/>
</dbReference>
<feature type="repeat" description="WD" evidence="3">
    <location>
        <begin position="1350"/>
        <end position="1382"/>
    </location>
</feature>
<evidence type="ECO:0000313" key="6">
    <source>
        <dbReference type="EMBL" id="EDR06476.1"/>
    </source>
</evidence>
<dbReference type="SUPFAM" id="SSF52540">
    <property type="entry name" value="P-loop containing nucleoside triphosphate hydrolases"/>
    <property type="match status" value="1"/>
</dbReference>
<dbReference type="SMART" id="SM00320">
    <property type="entry name" value="WD40"/>
    <property type="match status" value="14"/>
</dbReference>
<dbReference type="OrthoDB" id="10267436at2759"/>
<feature type="repeat" description="WD" evidence="3">
    <location>
        <begin position="1308"/>
        <end position="1349"/>
    </location>
</feature>
<dbReference type="InterPro" id="IPR015943">
    <property type="entry name" value="WD40/YVTN_repeat-like_dom_sf"/>
</dbReference>
<evidence type="ECO:0000256" key="2">
    <source>
        <dbReference type="ARBA" id="ARBA00022737"/>
    </source>
</evidence>
<gene>
    <name evidence="6" type="ORF">LACBIDRAFT_389373</name>
</gene>
<feature type="repeat" description="WD" evidence="3">
    <location>
        <begin position="1223"/>
        <end position="1264"/>
    </location>
</feature>
<feature type="repeat" description="WD" evidence="3">
    <location>
        <begin position="924"/>
        <end position="965"/>
    </location>
</feature>
<feature type="repeat" description="WD" evidence="3">
    <location>
        <begin position="804"/>
        <end position="836"/>
    </location>
</feature>
<feature type="domain" description="Nephrocystin 3-like N-terminal" evidence="5">
    <location>
        <begin position="256"/>
        <end position="408"/>
    </location>
</feature>
<dbReference type="InterPro" id="IPR020472">
    <property type="entry name" value="WD40_PAC1"/>
</dbReference>
<protein>
    <submittedName>
        <fullName evidence="6">Predicted protein</fullName>
    </submittedName>
</protein>
<evidence type="ECO:0000313" key="7">
    <source>
        <dbReference type="Proteomes" id="UP000001194"/>
    </source>
</evidence>
<dbReference type="InterPro" id="IPR056884">
    <property type="entry name" value="NPHP3-like_N"/>
</dbReference>
<feature type="repeat" description="WD" evidence="3">
    <location>
        <begin position="1137"/>
        <end position="1178"/>
    </location>
</feature>
<dbReference type="CDD" id="cd00200">
    <property type="entry name" value="WD40"/>
    <property type="match status" value="2"/>
</dbReference>
<dbReference type="InParanoid" id="B0DG97"/>
<keyword evidence="7" id="KW-1185">Reference proteome</keyword>
<dbReference type="PANTHER" id="PTHR19879:SF9">
    <property type="entry name" value="TRANSCRIPTION INITIATION FACTOR TFIID SUBUNIT 5"/>
    <property type="match status" value="1"/>
</dbReference>
<dbReference type="GeneID" id="6078561"/>
<dbReference type="InterPro" id="IPR036322">
    <property type="entry name" value="WD40_repeat_dom_sf"/>
</dbReference>
<dbReference type="PANTHER" id="PTHR19879">
    <property type="entry name" value="TRANSCRIPTION INITIATION FACTOR TFIID"/>
    <property type="match status" value="1"/>
</dbReference>
<name>B0DG97_LACBS</name>
<dbReference type="Pfam" id="PF23414">
    <property type="entry name" value="Beta-prop_EML_2"/>
    <property type="match status" value="1"/>
</dbReference>
<feature type="repeat" description="WD" evidence="3">
    <location>
        <begin position="838"/>
        <end position="879"/>
    </location>
</feature>
<keyword evidence="1 3" id="KW-0853">WD repeat</keyword>
<sequence>MNTSELNPNFANRRLQAVGGGTGLHTLKAVAEFDDTFPPLKLAVVEALGIIEIVMKFNSNKRAWTACSNNLMGKVEEIIWYTCQFRQDQVPSALQSWLEDLKGTLDHLKESVSDIHQQSLRKFPSYTQDTEYIEKFEGKVNEIISSFHVFLWYEDNFRTDGTETAEQLRTTEANQDGTIAAQVTVFAGARDIQMEQSVIIAANTVNYNGNEELQCKIKTRVEESKRSEWLKELKAPSHKQGERCMPGTRVNVLGDIQVWLHDLNMPNILWVSGSPGSGKTTIASTVVADSDYFSGQFFFHRDQAELCDPNNLWRHLALDLALGNDTLGKSIAQALETQKANLRGFDISGQFEHLIIKPIQEVFQKITAPLLIVIDALDECDQYEKLLPSLESWSWQLPKFLKLFITSRRYSDIQSALNSVSYHIDLHTGDKVSDQTSKDLELYFTTRFSEMTRLQTLSLHLNWPGPAKISFLIRRAAGLFIWAKSAMDFILYKGGDTEERLNVICCDSGEGIDAIDALYQHIVFVAFEELREAEREALSSVLGAIVIAKDPLRASDLEQLLRVRNALSIISQLSPVLLISDAGHLHICHKSFTDFMLDPKRSKTFWVDSKKHSLCLAESCMNFMSAKLKFNFFDLKTSHVDNREIPKLKDHIENVKSTALNHASLFWASYLQKCSDKILVEGVINEMEKFMMNHLLHWLEVMSIMENVNHAAQILLLVANWSRDVKPSISEFANDAHQFIMTFFQPISEAAPHIYISALPFAPPNSQISMHFMKDFANTLRVQNGERSNWPDRCLLRIDSITEAVAYSPDGRCIASGHYDNTVRVWDALSGHSVMDPLKGHDRCINSVAFSPNGRHIVSGSNDKTIRVWDAQTGQIVMDPLEGHNDDVTSVAFSPDGRHIVSGSNDKTIRVWDSQTGQDVINPLKGHDEEVTSVAFSPDGRQIVSGSSDKTIRLWDVQTGQNVIDPLEGHNSNVTSVAFSPDGRHIVSGSYDMSVRVWNALSGQSIMILLRGSQIIESVAFSPDGNDIICATDCFIIRFWDALKSQSMLSILEENCEGISTVAFSPDGKYILSASDFGIRVWDAATSHTEVDYLRGHYDGIKSVAFSPNCKHIVSGSNDATLRVWDTLTGLSIVGPLKGHDDMVQSVAFSPDGSYIASGSADCTVRIWDALTGQSLLEPPILHSDQVSSVAVSPDGRHIASGSHNRTVTVWDVCTGHSMLDPFIGHNGCISSVAYSPDGRYIISGSGDKTIRIWDARTGQSLMNPLIGHEYHVLSVAFSPDGQYIASGSLDRTVRLWDFQTGQSVMDPLKDRDTVCSVAFSPDGRYIVSGSYGHSVRLWDALTGNAVVELGGHYRSVESVVFSPDGRHIASGSADKTIRLWDAQIGWTGLNPSASSVALPSTLLLSEAGNNIDTDIDDSISHVFKGKPDIFYPIGGTSNWIMGDWEEDDCMEGWEEDVCDVPILGIPYLFWVPSSIKRGLFFPRMINVLNSSPTILDFSNFVHGKNWSKCFSPAS</sequence>
<keyword evidence="2" id="KW-0677">Repeat</keyword>
<dbReference type="KEGG" id="lbc:LACBIDRAFT_389373"/>
<evidence type="ECO:0000256" key="3">
    <source>
        <dbReference type="PROSITE-ProRule" id="PRU00221"/>
    </source>
</evidence>
<feature type="repeat" description="WD" evidence="3">
    <location>
        <begin position="1266"/>
        <end position="1307"/>
    </location>
</feature>
<accession>B0DG97</accession>
<organism evidence="7">
    <name type="scientific">Laccaria bicolor (strain S238N-H82 / ATCC MYA-4686)</name>
    <name type="common">Bicoloured deceiver</name>
    <name type="synonym">Laccaria laccata var. bicolor</name>
    <dbReference type="NCBI Taxonomy" id="486041"/>
    <lineage>
        <taxon>Eukaryota</taxon>
        <taxon>Fungi</taxon>
        <taxon>Dikarya</taxon>
        <taxon>Basidiomycota</taxon>
        <taxon>Agaricomycotina</taxon>
        <taxon>Agaricomycetes</taxon>
        <taxon>Agaricomycetidae</taxon>
        <taxon>Agaricales</taxon>
        <taxon>Agaricineae</taxon>
        <taxon>Hydnangiaceae</taxon>
        <taxon>Laccaria</taxon>
    </lineage>
</organism>
<dbReference type="SUPFAM" id="SSF50978">
    <property type="entry name" value="WD40 repeat-like"/>
    <property type="match status" value="2"/>
</dbReference>
<dbReference type="PROSITE" id="PS00678">
    <property type="entry name" value="WD_REPEATS_1"/>
    <property type="match status" value="6"/>
</dbReference>
<dbReference type="InterPro" id="IPR001680">
    <property type="entry name" value="WD40_rpt"/>
</dbReference>
<feature type="repeat" description="WD" evidence="3">
    <location>
        <begin position="881"/>
        <end position="922"/>
    </location>
</feature>
<feature type="repeat" description="WD" evidence="3">
    <location>
        <begin position="1183"/>
        <end position="1221"/>
    </location>
</feature>
<dbReference type="Gene3D" id="2.130.10.10">
    <property type="entry name" value="YVTN repeat-like/Quinoprotein amine dehydrogenase"/>
    <property type="match status" value="6"/>
</dbReference>
<dbReference type="PRINTS" id="PR00320">
    <property type="entry name" value="GPROTEINBRPT"/>
</dbReference>
<evidence type="ECO:0000259" key="4">
    <source>
        <dbReference type="Pfam" id="PF23414"/>
    </source>
</evidence>
<dbReference type="Pfam" id="PF24883">
    <property type="entry name" value="NPHP3_N"/>
    <property type="match status" value="1"/>
</dbReference>
<dbReference type="InterPro" id="IPR027417">
    <property type="entry name" value="P-loop_NTPase"/>
</dbReference>
<dbReference type="HOGENOM" id="CLU_000288_6_1_1"/>
<dbReference type="InterPro" id="IPR055442">
    <property type="entry name" value="Beta-prop_EML-like_2nd"/>
</dbReference>
<dbReference type="STRING" id="486041.B0DG97"/>
<dbReference type="Proteomes" id="UP000001194">
    <property type="component" value="Unassembled WGS sequence"/>
</dbReference>
<evidence type="ECO:0000256" key="1">
    <source>
        <dbReference type="ARBA" id="ARBA00022574"/>
    </source>
</evidence>
<dbReference type="PROSITE" id="PS50082">
    <property type="entry name" value="WD_REPEATS_2"/>
    <property type="match status" value="12"/>
</dbReference>
<dbReference type="EMBL" id="DS547108">
    <property type="protein sequence ID" value="EDR06476.1"/>
    <property type="molecule type" value="Genomic_DNA"/>
</dbReference>
<dbReference type="Gene3D" id="3.40.50.300">
    <property type="entry name" value="P-loop containing nucleotide triphosphate hydrolases"/>
    <property type="match status" value="1"/>
</dbReference>
<evidence type="ECO:0000259" key="5">
    <source>
        <dbReference type="Pfam" id="PF24883"/>
    </source>
</evidence>
<proteinExistence type="predicted"/>
<feature type="repeat" description="WD" evidence="3">
    <location>
        <begin position="1094"/>
        <end position="1126"/>
    </location>
</feature>
<dbReference type="PROSITE" id="PS50294">
    <property type="entry name" value="WD_REPEATS_REGION"/>
    <property type="match status" value="12"/>
</dbReference>
<feature type="domain" description="EML-like second beta-propeller" evidence="4">
    <location>
        <begin position="848"/>
        <end position="1006"/>
    </location>
</feature>
<dbReference type="InterPro" id="IPR019775">
    <property type="entry name" value="WD40_repeat_CS"/>
</dbReference>
<feature type="repeat" description="WD" evidence="3">
    <location>
        <begin position="967"/>
        <end position="1008"/>
    </location>
</feature>
<dbReference type="Pfam" id="PF00400">
    <property type="entry name" value="WD40"/>
    <property type="match status" value="10"/>
</dbReference>